<evidence type="ECO:0000313" key="1">
    <source>
        <dbReference type="EMBL" id="AYV80474.1"/>
    </source>
</evidence>
<reference evidence="1" key="1">
    <citation type="submission" date="2018-10" db="EMBL/GenBank/DDBJ databases">
        <title>Hidden diversity of soil giant viruses.</title>
        <authorList>
            <person name="Schulz F."/>
            <person name="Alteio L."/>
            <person name="Goudeau D."/>
            <person name="Ryan E.M."/>
            <person name="Malmstrom R.R."/>
            <person name="Blanchard J."/>
            <person name="Woyke T."/>
        </authorList>
    </citation>
    <scope>NUCLEOTIDE SEQUENCE</scope>
    <source>
        <strain evidence="1">HAV1</strain>
    </source>
</reference>
<sequence>MTQIRLEGFELFTSRSQKYFLPRYSYTCSCGIKVYLVEYLTNNLSKVIFEPKFLKKYRKLVNDGNSFDPYTKIITQNSMCELHPIEIGSEWDYNYRPGRFYNNFFSSSEMEKFYLSLLESNYFLHGPWLGRFAYDYWAKCQYDYFGDFNTNSTVEQKKINISRAVETKLLNMLQIDIDRLVNEIYKGFEFSNMISPLIGVICEYNCPAFQMMGKIIAQFKADIEKYME</sequence>
<accession>A0A3G5A1U4</accession>
<protein>
    <submittedName>
        <fullName evidence="1">Uncharacterized protein</fullName>
    </submittedName>
</protein>
<proteinExistence type="predicted"/>
<name>A0A3G5A1U4_9VIRU</name>
<dbReference type="EMBL" id="MK072244">
    <property type="protein sequence ID" value="AYV80474.1"/>
    <property type="molecule type" value="Genomic_DNA"/>
</dbReference>
<gene>
    <name evidence="1" type="ORF">Harvfovirus2_4</name>
</gene>
<organism evidence="1">
    <name type="scientific">Harvfovirus sp</name>
    <dbReference type="NCBI Taxonomy" id="2487768"/>
    <lineage>
        <taxon>Viruses</taxon>
        <taxon>Varidnaviria</taxon>
        <taxon>Bamfordvirae</taxon>
        <taxon>Nucleocytoviricota</taxon>
        <taxon>Megaviricetes</taxon>
        <taxon>Imitervirales</taxon>
        <taxon>Mimiviridae</taxon>
        <taxon>Klosneuvirinae</taxon>
    </lineage>
</organism>